<gene>
    <name evidence="2" type="ORF">BDP27DRAFT_1370004</name>
</gene>
<organism evidence="2 3">
    <name type="scientific">Rhodocollybia butyracea</name>
    <dbReference type="NCBI Taxonomy" id="206335"/>
    <lineage>
        <taxon>Eukaryota</taxon>
        <taxon>Fungi</taxon>
        <taxon>Dikarya</taxon>
        <taxon>Basidiomycota</taxon>
        <taxon>Agaricomycotina</taxon>
        <taxon>Agaricomycetes</taxon>
        <taxon>Agaricomycetidae</taxon>
        <taxon>Agaricales</taxon>
        <taxon>Marasmiineae</taxon>
        <taxon>Omphalotaceae</taxon>
        <taxon>Rhodocollybia</taxon>
    </lineage>
</organism>
<evidence type="ECO:0000313" key="2">
    <source>
        <dbReference type="EMBL" id="KAF9061031.1"/>
    </source>
</evidence>
<evidence type="ECO:0000313" key="3">
    <source>
        <dbReference type="Proteomes" id="UP000772434"/>
    </source>
</evidence>
<feature type="compositionally biased region" description="Basic and acidic residues" evidence="1">
    <location>
        <begin position="1"/>
        <end position="74"/>
    </location>
</feature>
<evidence type="ECO:0000256" key="1">
    <source>
        <dbReference type="SAM" id="MobiDB-lite"/>
    </source>
</evidence>
<sequence>MKVDRDEGGQRQRWTEMKVDRDKGGWRQRWMETKVDGDKGGRRQRWMETKVDGDKGGRRQRWKETKVDRDKASPRDVGTLDPGMCGHRMQDARKARSGELITEVYLSVMAGKCCFKMEQP</sequence>
<keyword evidence="3" id="KW-1185">Reference proteome</keyword>
<comment type="caution">
    <text evidence="2">The sequence shown here is derived from an EMBL/GenBank/DDBJ whole genome shotgun (WGS) entry which is preliminary data.</text>
</comment>
<accession>A0A9P5PCX4</accession>
<dbReference type="AlphaFoldDB" id="A0A9P5PCX4"/>
<name>A0A9P5PCX4_9AGAR</name>
<feature type="region of interest" description="Disordered" evidence="1">
    <location>
        <begin position="1"/>
        <end position="91"/>
    </location>
</feature>
<protein>
    <submittedName>
        <fullName evidence="2">Uncharacterized protein</fullName>
    </submittedName>
</protein>
<reference evidence="2" key="1">
    <citation type="submission" date="2020-11" db="EMBL/GenBank/DDBJ databases">
        <authorList>
            <consortium name="DOE Joint Genome Institute"/>
            <person name="Ahrendt S."/>
            <person name="Riley R."/>
            <person name="Andreopoulos W."/>
            <person name="Labutti K."/>
            <person name="Pangilinan J."/>
            <person name="Ruiz-Duenas F.J."/>
            <person name="Barrasa J.M."/>
            <person name="Sanchez-Garcia M."/>
            <person name="Camarero S."/>
            <person name="Miyauchi S."/>
            <person name="Serrano A."/>
            <person name="Linde D."/>
            <person name="Babiker R."/>
            <person name="Drula E."/>
            <person name="Ayuso-Fernandez I."/>
            <person name="Pacheco R."/>
            <person name="Padilla G."/>
            <person name="Ferreira P."/>
            <person name="Barriuso J."/>
            <person name="Kellner H."/>
            <person name="Castanera R."/>
            <person name="Alfaro M."/>
            <person name="Ramirez L."/>
            <person name="Pisabarro A.G."/>
            <person name="Kuo A."/>
            <person name="Tritt A."/>
            <person name="Lipzen A."/>
            <person name="He G."/>
            <person name="Yan M."/>
            <person name="Ng V."/>
            <person name="Cullen D."/>
            <person name="Martin F."/>
            <person name="Rosso M.-N."/>
            <person name="Henrissat B."/>
            <person name="Hibbett D."/>
            <person name="Martinez A.T."/>
            <person name="Grigoriev I.V."/>
        </authorList>
    </citation>
    <scope>NUCLEOTIDE SEQUENCE</scope>
    <source>
        <strain evidence="2">AH 40177</strain>
    </source>
</reference>
<dbReference type="Proteomes" id="UP000772434">
    <property type="component" value="Unassembled WGS sequence"/>
</dbReference>
<proteinExistence type="predicted"/>
<dbReference type="EMBL" id="JADNRY010000217">
    <property type="protein sequence ID" value="KAF9061031.1"/>
    <property type="molecule type" value="Genomic_DNA"/>
</dbReference>